<evidence type="ECO:0000313" key="1">
    <source>
        <dbReference type="EMBL" id="PIT93308.1"/>
    </source>
</evidence>
<sequence length="552" mass="64810">MEKRNCITCKQEFQLEAEDIQMYEQSDIPPTKECITCTWKRLLGFWIIGRFRVAKSALSGKQIITNLPESAPFPIYHREEFSSEAWDPLSYGVEYDPNLPFLEQLTNLQHQVPHPHQSGRLNTNCEWTDDWWESKNCYLSRSGYRNEDVSYCYRVSELKNCQDLTYCFNMEQSYDCLYCYRSWRLFYSFNVTDSMDSMFLYDCRNCTNCFMSWNLRNKQYCILNKQYTKEEYYEKLKEYSLNSYKGVQELKKTFWEYLQKEAIHRENFNTQSNNCTGNFSTENQACINASFVEKSQNCRQLIRGYNAKDSIEVISCGFTEKSARTVIDQWGYGNVCVLSATNCRYSAYLDTCEDLENCFGCVGLKKKKYCILNKQYSKEEYEVLKEKIKTDMISRGEWGQFLPFAMSHSPYNMSLGAWMFEDISKSEVEALGSRIEEVATPSYEKSISSDVLPDTIEEVGEEICKQRIICPKTGLSYNISAVDLAFYKTYNIPLPQDHFDLRALNRFKPMTQMFLPQKGSCHYCSKEITHYYSPKLGFEKIACTECYQRNIS</sequence>
<comment type="caution">
    <text evidence="1">The sequence shown here is derived from an EMBL/GenBank/DDBJ whole genome shotgun (WGS) entry which is preliminary data.</text>
</comment>
<accession>A0A2M6WKI3</accession>
<dbReference type="AlphaFoldDB" id="A0A2M6WKI3"/>
<proteinExistence type="predicted"/>
<evidence type="ECO:0000313" key="2">
    <source>
        <dbReference type="Proteomes" id="UP000229112"/>
    </source>
</evidence>
<organism evidence="1 2">
    <name type="scientific">Candidatus Harrisonbacteria bacterium CG10_big_fil_rev_8_21_14_0_10_38_8</name>
    <dbReference type="NCBI Taxonomy" id="1974582"/>
    <lineage>
        <taxon>Bacteria</taxon>
        <taxon>Candidatus Harrisoniibacteriota</taxon>
    </lineage>
</organism>
<dbReference type="Proteomes" id="UP000229112">
    <property type="component" value="Unassembled WGS sequence"/>
</dbReference>
<gene>
    <name evidence="1" type="ORF">COU06_00700</name>
</gene>
<dbReference type="EMBL" id="PFAY01000005">
    <property type="protein sequence ID" value="PIT93308.1"/>
    <property type="molecule type" value="Genomic_DNA"/>
</dbReference>
<name>A0A2M6WKI3_9BACT</name>
<reference evidence="2" key="1">
    <citation type="submission" date="2017-09" db="EMBL/GenBank/DDBJ databases">
        <title>Depth-based differentiation of microbial function through sediment-hosted aquifers and enrichment of novel symbionts in the deep terrestrial subsurface.</title>
        <authorList>
            <person name="Probst A.J."/>
            <person name="Ladd B."/>
            <person name="Jarett J.K."/>
            <person name="Geller-Mcgrath D.E."/>
            <person name="Sieber C.M.K."/>
            <person name="Emerson J.B."/>
            <person name="Anantharaman K."/>
            <person name="Thomas B.C."/>
            <person name="Malmstrom R."/>
            <person name="Stieglmeier M."/>
            <person name="Klingl A."/>
            <person name="Woyke T."/>
            <person name="Ryan C.M."/>
            <person name="Banfield J.F."/>
        </authorList>
    </citation>
    <scope>NUCLEOTIDE SEQUENCE [LARGE SCALE GENOMIC DNA]</scope>
</reference>
<protein>
    <submittedName>
        <fullName evidence="1">Uncharacterized protein</fullName>
    </submittedName>
</protein>